<dbReference type="SUPFAM" id="SSF53300">
    <property type="entry name" value="vWA-like"/>
    <property type="match status" value="1"/>
</dbReference>
<evidence type="ECO:0000256" key="1">
    <source>
        <dbReference type="SAM" id="MobiDB-lite"/>
    </source>
</evidence>
<sequence>MTNTDLTLIAALLDRSGSMQDCKRATESGFDELIAKQTSEPGDAMVTLSMFDDVYENVYSNVPIAEVGKLELVPRNMTAMLDAIGRFITEIGEHLASLAETDRPGTVICLIMTDGMENASREWTYDAVQALITQQREQYSWKFIFLGANIDAVEVGSRIGVPQATSMTYSPDADAVEASWASAGRTMSAGRAGAAMTFTEEERRQATGSGNKRKT</sequence>
<name>A0ABQ4VA70_9MYCO</name>
<evidence type="ECO:0000313" key="3">
    <source>
        <dbReference type="Proteomes" id="UP001060504"/>
    </source>
</evidence>
<protein>
    <recommendedName>
        <fullName evidence="4">VWA domain-containing protein</fullName>
    </recommendedName>
</protein>
<comment type="caution">
    <text evidence="2">The sequence shown here is derived from an EMBL/GenBank/DDBJ whole genome shotgun (WGS) entry which is preliminary data.</text>
</comment>
<gene>
    <name evidence="2" type="ORF">NGTWS1702_31760</name>
</gene>
<feature type="region of interest" description="Disordered" evidence="1">
    <location>
        <begin position="191"/>
        <end position="215"/>
    </location>
</feature>
<reference evidence="2 3" key="1">
    <citation type="submission" date="2021-08" db="EMBL/GenBank/DDBJ databases">
        <title>Draft genome sequence of Mycolicibacterium sp. NGTWS1702 strain.</title>
        <authorList>
            <person name="Matsumoto M."/>
            <person name="Tang B.C.C."/>
            <person name="Machida Y."/>
            <person name="Matoyama H."/>
            <person name="Kishihara T."/>
            <person name="Sato S."/>
            <person name="Kondo I."/>
            <person name="Sano M."/>
            <person name="Kato G."/>
        </authorList>
    </citation>
    <scope>NUCLEOTIDE SEQUENCE [LARGE SCALE GENOMIC DNA]</scope>
    <source>
        <strain evidence="2 3">NGTWSNA01</strain>
    </source>
</reference>
<dbReference type="Proteomes" id="UP001060504">
    <property type="component" value="Unassembled WGS sequence"/>
</dbReference>
<proteinExistence type="predicted"/>
<keyword evidence="3" id="KW-1185">Reference proteome</keyword>
<dbReference type="EMBL" id="BPRH01003314">
    <property type="protein sequence ID" value="GJF08895.1"/>
    <property type="molecule type" value="Genomic_DNA"/>
</dbReference>
<accession>A0ABQ4VA70</accession>
<feature type="compositionally biased region" description="Polar residues" evidence="1">
    <location>
        <begin position="206"/>
        <end position="215"/>
    </location>
</feature>
<organism evidence="2 3">
    <name type="scientific">Mycolicibacterium cyprinidarum</name>
    <dbReference type="NCBI Taxonomy" id="2860311"/>
    <lineage>
        <taxon>Bacteria</taxon>
        <taxon>Bacillati</taxon>
        <taxon>Actinomycetota</taxon>
        <taxon>Actinomycetes</taxon>
        <taxon>Mycobacteriales</taxon>
        <taxon>Mycobacteriaceae</taxon>
        <taxon>Mycolicibacterium</taxon>
    </lineage>
</organism>
<dbReference type="InterPro" id="IPR036465">
    <property type="entry name" value="vWFA_dom_sf"/>
</dbReference>
<evidence type="ECO:0000313" key="2">
    <source>
        <dbReference type="EMBL" id="GJF08895.1"/>
    </source>
</evidence>
<evidence type="ECO:0008006" key="4">
    <source>
        <dbReference type="Google" id="ProtNLM"/>
    </source>
</evidence>
<dbReference type="Gene3D" id="3.40.50.410">
    <property type="entry name" value="von Willebrand factor, type A domain"/>
    <property type="match status" value="1"/>
</dbReference>